<name>A0ABM7RPJ2_9PSED</name>
<feature type="domain" description="PglD N-terminal" evidence="2">
    <location>
        <begin position="7"/>
        <end position="79"/>
    </location>
</feature>
<dbReference type="InterPro" id="IPR050179">
    <property type="entry name" value="Trans_hexapeptide_repeat"/>
</dbReference>
<evidence type="ECO:0000259" key="2">
    <source>
        <dbReference type="Pfam" id="PF17836"/>
    </source>
</evidence>
<gene>
    <name evidence="3" type="ORF">LAB08_R15150</name>
</gene>
<evidence type="ECO:0000313" key="4">
    <source>
        <dbReference type="Proteomes" id="UP000218595"/>
    </source>
</evidence>
<evidence type="ECO:0000313" key="3">
    <source>
        <dbReference type="EMBL" id="BCX66891.1"/>
    </source>
</evidence>
<dbReference type="Pfam" id="PF17836">
    <property type="entry name" value="PglD_N"/>
    <property type="match status" value="1"/>
</dbReference>
<dbReference type="Proteomes" id="UP000218595">
    <property type="component" value="Chromosome"/>
</dbReference>
<proteinExistence type="inferred from homology"/>
<sequence length="211" mass="21865">MALMNGVLILGFGGHARSVADVALSLGVKQLRFIDSNARPNENFGGFPVLSEWMLELPDGWSVMPASGDNAARQAQIEEIIKRGWPLATLIAPTATIGFGSNVGPGTLIAHHAHVGPMAVVGSGCIINTGAIIEHECIVGDYTHVSVNATVAGRCRIGSRCFLGASSTVIDGVSVGDSVMLGAAACAHRDLVEPGTYIGVPARLLVRKDQG</sequence>
<dbReference type="InterPro" id="IPR001451">
    <property type="entry name" value="Hexapep"/>
</dbReference>
<dbReference type="NCBIfam" id="TIGR03570">
    <property type="entry name" value="NeuD_NnaD"/>
    <property type="match status" value="1"/>
</dbReference>
<accession>A0ABM7RPJ2</accession>
<dbReference type="InterPro" id="IPR041561">
    <property type="entry name" value="PglD_N"/>
</dbReference>
<keyword evidence="4" id="KW-1185">Reference proteome</keyword>
<organism evidence="3 4">
    <name type="scientific">Pseudomonas izuensis</name>
    <dbReference type="NCBI Taxonomy" id="2684212"/>
    <lineage>
        <taxon>Bacteria</taxon>
        <taxon>Pseudomonadati</taxon>
        <taxon>Pseudomonadota</taxon>
        <taxon>Gammaproteobacteria</taxon>
        <taxon>Pseudomonadales</taxon>
        <taxon>Pseudomonadaceae</taxon>
        <taxon>Pseudomonas</taxon>
    </lineage>
</organism>
<dbReference type="Gene3D" id="3.40.50.20">
    <property type="match status" value="1"/>
</dbReference>
<dbReference type="Pfam" id="PF14602">
    <property type="entry name" value="Hexapep_2"/>
    <property type="match status" value="1"/>
</dbReference>
<dbReference type="EMBL" id="AP017423">
    <property type="protein sequence ID" value="BCX66891.1"/>
    <property type="molecule type" value="Genomic_DNA"/>
</dbReference>
<dbReference type="Gene3D" id="2.160.10.10">
    <property type="entry name" value="Hexapeptide repeat proteins"/>
    <property type="match status" value="1"/>
</dbReference>
<dbReference type="SUPFAM" id="SSF51161">
    <property type="entry name" value="Trimeric LpxA-like enzymes"/>
    <property type="match status" value="1"/>
</dbReference>
<comment type="similarity">
    <text evidence="1">Belongs to the transferase hexapeptide repeat family.</text>
</comment>
<dbReference type="InterPro" id="IPR011004">
    <property type="entry name" value="Trimer_LpxA-like_sf"/>
</dbReference>
<reference evidence="3 4" key="1">
    <citation type="submission" date="2016-04" db="EMBL/GenBank/DDBJ databases">
        <title>Complete genome sequence of Pseudomonas sp. LAB-08 isolated from TCE contaminated aquifer soil.</title>
        <authorList>
            <person name="Dohra H."/>
            <person name="Suzuki K."/>
            <person name="Fatma A."/>
            <person name="Inuzuka Y."/>
            <person name="Honjo M."/>
            <person name="Tashiro Y."/>
            <person name="Futamata H."/>
        </authorList>
    </citation>
    <scope>NUCLEOTIDE SEQUENCE [LARGE SCALE GENOMIC DNA]</scope>
    <source>
        <strain evidence="3 4">LAB-08</strain>
    </source>
</reference>
<protein>
    <submittedName>
        <fullName evidence="3">Acetyltransferase</fullName>
    </submittedName>
</protein>
<dbReference type="InterPro" id="IPR020019">
    <property type="entry name" value="AcTrfase_PglD-like"/>
</dbReference>
<dbReference type="CDD" id="cd03360">
    <property type="entry name" value="LbH_AT_putative"/>
    <property type="match status" value="1"/>
</dbReference>
<dbReference type="PANTHER" id="PTHR43300:SF7">
    <property type="entry name" value="UDP-N-ACETYLBACILLOSAMINE N-ACETYLTRANSFERASE"/>
    <property type="match status" value="1"/>
</dbReference>
<dbReference type="RefSeq" id="WP_096512802.1">
    <property type="nucleotide sequence ID" value="NZ_AP017423.2"/>
</dbReference>
<evidence type="ECO:0000256" key="1">
    <source>
        <dbReference type="ARBA" id="ARBA00007274"/>
    </source>
</evidence>
<dbReference type="PANTHER" id="PTHR43300">
    <property type="entry name" value="ACETYLTRANSFERASE"/>
    <property type="match status" value="1"/>
</dbReference>